<sequence length="162" mass="18487">MARSTDKIFTLLSESGNNDIKALNWSVLVWSDVFRLDLVKKVGNFSMRSSRGICMQQWHSDVIFSITDTDSTVILYAMDSDTLQVTPIGDFNRTLHCDFQIESEGRMLIACIRTPSDISSDEVTAGVSIFQLEWNTLGRNYTLHHLHHLLTQSTSHLTLWYD</sequence>
<name>A0AAN8ZTQ7_HALRR</name>
<keyword evidence="2" id="KW-1185">Reference proteome</keyword>
<evidence type="ECO:0000313" key="2">
    <source>
        <dbReference type="Proteomes" id="UP001381693"/>
    </source>
</evidence>
<organism evidence="1 2">
    <name type="scientific">Halocaridina rubra</name>
    <name type="common">Hawaiian red shrimp</name>
    <dbReference type="NCBI Taxonomy" id="373956"/>
    <lineage>
        <taxon>Eukaryota</taxon>
        <taxon>Metazoa</taxon>
        <taxon>Ecdysozoa</taxon>
        <taxon>Arthropoda</taxon>
        <taxon>Crustacea</taxon>
        <taxon>Multicrustacea</taxon>
        <taxon>Malacostraca</taxon>
        <taxon>Eumalacostraca</taxon>
        <taxon>Eucarida</taxon>
        <taxon>Decapoda</taxon>
        <taxon>Pleocyemata</taxon>
        <taxon>Caridea</taxon>
        <taxon>Atyoidea</taxon>
        <taxon>Atyidae</taxon>
        <taxon>Halocaridina</taxon>
    </lineage>
</organism>
<protein>
    <submittedName>
        <fullName evidence="1">Uncharacterized protein</fullName>
    </submittedName>
</protein>
<gene>
    <name evidence="1" type="ORF">SK128_028311</name>
</gene>
<proteinExistence type="predicted"/>
<comment type="caution">
    <text evidence="1">The sequence shown here is derived from an EMBL/GenBank/DDBJ whole genome shotgun (WGS) entry which is preliminary data.</text>
</comment>
<dbReference type="AlphaFoldDB" id="A0AAN8ZTQ7"/>
<reference evidence="1 2" key="1">
    <citation type="submission" date="2023-11" db="EMBL/GenBank/DDBJ databases">
        <title>Halocaridina rubra genome assembly.</title>
        <authorList>
            <person name="Smith C."/>
        </authorList>
    </citation>
    <scope>NUCLEOTIDE SEQUENCE [LARGE SCALE GENOMIC DNA]</scope>
    <source>
        <strain evidence="1">EP-1</strain>
        <tissue evidence="1">Whole</tissue>
    </source>
</reference>
<evidence type="ECO:0000313" key="1">
    <source>
        <dbReference type="EMBL" id="KAK7025296.1"/>
    </source>
</evidence>
<dbReference type="Proteomes" id="UP001381693">
    <property type="component" value="Unassembled WGS sequence"/>
</dbReference>
<accession>A0AAN8ZTQ7</accession>
<dbReference type="EMBL" id="JAXCGZ010022753">
    <property type="protein sequence ID" value="KAK7025296.1"/>
    <property type="molecule type" value="Genomic_DNA"/>
</dbReference>